<organism evidence="2 3">
    <name type="scientific">Fusarium torreyae</name>
    <dbReference type="NCBI Taxonomy" id="1237075"/>
    <lineage>
        <taxon>Eukaryota</taxon>
        <taxon>Fungi</taxon>
        <taxon>Dikarya</taxon>
        <taxon>Ascomycota</taxon>
        <taxon>Pezizomycotina</taxon>
        <taxon>Sordariomycetes</taxon>
        <taxon>Hypocreomycetidae</taxon>
        <taxon>Hypocreales</taxon>
        <taxon>Nectriaceae</taxon>
        <taxon>Fusarium</taxon>
    </lineage>
</organism>
<dbReference type="AlphaFoldDB" id="A0A9W8SAM3"/>
<dbReference type="Proteomes" id="UP001152049">
    <property type="component" value="Unassembled WGS sequence"/>
</dbReference>
<reference evidence="2" key="1">
    <citation type="submission" date="2022-09" db="EMBL/GenBank/DDBJ databases">
        <title>Fusarium specimens isolated from Avocado Roots.</title>
        <authorList>
            <person name="Stajich J."/>
            <person name="Roper C."/>
            <person name="Heimlech-Rivalta G."/>
        </authorList>
    </citation>
    <scope>NUCLEOTIDE SEQUENCE</scope>
    <source>
        <strain evidence="2">CF00136</strain>
    </source>
</reference>
<feature type="region of interest" description="Disordered" evidence="1">
    <location>
        <begin position="1"/>
        <end position="38"/>
    </location>
</feature>
<dbReference type="EMBL" id="JAOQAZ010000004">
    <property type="protein sequence ID" value="KAJ4267503.1"/>
    <property type="molecule type" value="Genomic_DNA"/>
</dbReference>
<evidence type="ECO:0000313" key="2">
    <source>
        <dbReference type="EMBL" id="KAJ4267503.1"/>
    </source>
</evidence>
<proteinExistence type="predicted"/>
<evidence type="ECO:0000256" key="1">
    <source>
        <dbReference type="SAM" id="MobiDB-lite"/>
    </source>
</evidence>
<protein>
    <submittedName>
        <fullName evidence="2">Uncharacterized protein</fullName>
    </submittedName>
</protein>
<sequence length="71" mass="7448">MPDALAATSGGEPPARDPFGGGSGPLGHKAPKKDRDPEIVGPAAHVICPVTYGQIFNYTGRESVSYRLRRG</sequence>
<keyword evidence="3" id="KW-1185">Reference proteome</keyword>
<name>A0A9W8SAM3_9HYPO</name>
<comment type="caution">
    <text evidence="2">The sequence shown here is derived from an EMBL/GenBank/DDBJ whole genome shotgun (WGS) entry which is preliminary data.</text>
</comment>
<accession>A0A9W8SAM3</accession>
<gene>
    <name evidence="2" type="ORF">NW762_003610</name>
</gene>
<evidence type="ECO:0000313" key="3">
    <source>
        <dbReference type="Proteomes" id="UP001152049"/>
    </source>
</evidence>